<feature type="transmembrane region" description="Helical" evidence="1">
    <location>
        <begin position="134"/>
        <end position="153"/>
    </location>
</feature>
<evidence type="ECO:0000259" key="2">
    <source>
        <dbReference type="Pfam" id="PF02517"/>
    </source>
</evidence>
<dbReference type="Proteomes" id="UP000186471">
    <property type="component" value="Unassembled WGS sequence"/>
</dbReference>
<dbReference type="GO" id="GO:0004175">
    <property type="term" value="F:endopeptidase activity"/>
    <property type="evidence" value="ECO:0007669"/>
    <property type="project" value="UniProtKB-ARBA"/>
</dbReference>
<feature type="transmembrane region" description="Helical" evidence="1">
    <location>
        <begin position="261"/>
        <end position="282"/>
    </location>
</feature>
<feature type="transmembrane region" description="Helical" evidence="1">
    <location>
        <begin position="205"/>
        <end position="224"/>
    </location>
</feature>
<dbReference type="EMBL" id="MSKK01000031">
    <property type="protein sequence ID" value="OLO46191.1"/>
    <property type="molecule type" value="Genomic_DNA"/>
</dbReference>
<comment type="caution">
    <text evidence="3">The sequence shown here is derived from an EMBL/GenBank/DDBJ whole genome shotgun (WGS) entry which is preliminary data.</text>
</comment>
<sequence length="293" mass="30673">MDRHHDAAPPRHALRPCAADAHAFETGGPAASEGVALAAVALAAVALLAGAPALGTALAFLRGPWILMLVLLHVGGLVLWFGMARRGWRNLLTGGGIRSRTVLFAAGALGGVAFGGLHTWMGPTGTGPLWKLEIGASTVLHALVFALTVGVAYNAIPEEITLRRTLFSPVHERFGATAAVLMTTASFTALHLPTWLTSDTSPKGYAWQILHKVLFGLLAGWSAVRLRSIFFALGLHVSGNALGLFIGQLQSENLPDFELSWLNAAILLTGAAVVAALILLLGRRGKQPSALSP</sequence>
<organism evidence="3 4">
    <name type="scientific">Actinomyces oris</name>
    <dbReference type="NCBI Taxonomy" id="544580"/>
    <lineage>
        <taxon>Bacteria</taxon>
        <taxon>Bacillati</taxon>
        <taxon>Actinomycetota</taxon>
        <taxon>Actinomycetes</taxon>
        <taxon>Actinomycetales</taxon>
        <taxon>Actinomycetaceae</taxon>
        <taxon>Actinomyces</taxon>
    </lineage>
</organism>
<feature type="transmembrane region" description="Helical" evidence="1">
    <location>
        <begin position="102"/>
        <end position="122"/>
    </location>
</feature>
<reference evidence="3 4" key="1">
    <citation type="submission" date="2016-12" db="EMBL/GenBank/DDBJ databases">
        <title>Genomic comparison of strains in the 'Actinomyces naeslundii' group.</title>
        <authorList>
            <person name="Mughal S.R."/>
            <person name="Do T."/>
            <person name="Gilbert S.C."/>
            <person name="Witherden E.A."/>
            <person name="Didelot X."/>
            <person name="Beighton D."/>
        </authorList>
    </citation>
    <scope>NUCLEOTIDE SEQUENCE [LARGE SCALE GENOMIC DNA]</scope>
    <source>
        <strain evidence="3 4">R21091</strain>
    </source>
</reference>
<keyword evidence="1" id="KW-1133">Transmembrane helix</keyword>
<keyword evidence="3" id="KW-0378">Hydrolase</keyword>
<dbReference type="OrthoDB" id="3258760at2"/>
<name>A0A1Q8VDP6_9ACTO</name>
<evidence type="ECO:0000256" key="1">
    <source>
        <dbReference type="SAM" id="Phobius"/>
    </source>
</evidence>
<dbReference type="RefSeq" id="WP_075411775.1">
    <property type="nucleotide sequence ID" value="NZ_MSKK01000031.1"/>
</dbReference>
<feature type="transmembrane region" description="Helical" evidence="1">
    <location>
        <begin position="35"/>
        <end position="59"/>
    </location>
</feature>
<keyword evidence="1" id="KW-0812">Transmembrane</keyword>
<feature type="transmembrane region" description="Helical" evidence="1">
    <location>
        <begin position="65"/>
        <end position="82"/>
    </location>
</feature>
<feature type="transmembrane region" description="Helical" evidence="1">
    <location>
        <begin position="174"/>
        <end position="193"/>
    </location>
</feature>
<dbReference type="InterPro" id="IPR003675">
    <property type="entry name" value="Rce1/LyrA-like_dom"/>
</dbReference>
<gene>
    <name evidence="3" type="ORF">BKH31_07730</name>
</gene>
<evidence type="ECO:0000313" key="4">
    <source>
        <dbReference type="Proteomes" id="UP000186471"/>
    </source>
</evidence>
<keyword evidence="1" id="KW-0472">Membrane</keyword>
<dbReference type="Pfam" id="PF02517">
    <property type="entry name" value="Rce1-like"/>
    <property type="match status" value="1"/>
</dbReference>
<dbReference type="GO" id="GO:0006508">
    <property type="term" value="P:proteolysis"/>
    <property type="evidence" value="ECO:0007669"/>
    <property type="project" value="UniProtKB-KW"/>
</dbReference>
<keyword evidence="3" id="KW-0645">Protease</keyword>
<feature type="transmembrane region" description="Helical" evidence="1">
    <location>
        <begin position="229"/>
        <end position="249"/>
    </location>
</feature>
<proteinExistence type="predicted"/>
<protein>
    <submittedName>
        <fullName evidence="3">CAAX protease</fullName>
    </submittedName>
</protein>
<feature type="domain" description="CAAX prenyl protease 2/Lysostaphin resistance protein A-like" evidence="2">
    <location>
        <begin position="143"/>
        <end position="241"/>
    </location>
</feature>
<dbReference type="AlphaFoldDB" id="A0A1Q8VDP6"/>
<dbReference type="GO" id="GO:0080120">
    <property type="term" value="P:CAAX-box protein maturation"/>
    <property type="evidence" value="ECO:0007669"/>
    <property type="project" value="UniProtKB-ARBA"/>
</dbReference>
<evidence type="ECO:0000313" key="3">
    <source>
        <dbReference type="EMBL" id="OLO46191.1"/>
    </source>
</evidence>
<accession>A0A1Q8VDP6</accession>